<comment type="caution">
    <text evidence="2">The sequence shown here is derived from an EMBL/GenBank/DDBJ whole genome shotgun (WGS) entry which is preliminary data.</text>
</comment>
<dbReference type="AlphaFoldDB" id="A0A8S4SEK8"/>
<evidence type="ECO:0000313" key="2">
    <source>
        <dbReference type="EMBL" id="CAH2267137.1"/>
    </source>
</evidence>
<accession>A0A8S4SEK8</accession>
<dbReference type="Pfam" id="PF00078">
    <property type="entry name" value="RVT_1"/>
    <property type="match status" value="1"/>
</dbReference>
<dbReference type="PANTHER" id="PTHR33332">
    <property type="entry name" value="REVERSE TRANSCRIPTASE DOMAIN-CONTAINING PROTEIN"/>
    <property type="match status" value="1"/>
</dbReference>
<proteinExistence type="predicted"/>
<dbReference type="OrthoDB" id="5953030at2759"/>
<reference evidence="2" key="1">
    <citation type="submission" date="2022-03" db="EMBL/GenBank/DDBJ databases">
        <authorList>
            <person name="Lindestad O."/>
        </authorList>
    </citation>
    <scope>NUCLEOTIDE SEQUENCE</scope>
</reference>
<evidence type="ECO:0000259" key="1">
    <source>
        <dbReference type="PROSITE" id="PS50878"/>
    </source>
</evidence>
<evidence type="ECO:0000313" key="3">
    <source>
        <dbReference type="Proteomes" id="UP000838756"/>
    </source>
</evidence>
<organism evidence="2 3">
    <name type="scientific">Pararge aegeria aegeria</name>
    <dbReference type="NCBI Taxonomy" id="348720"/>
    <lineage>
        <taxon>Eukaryota</taxon>
        <taxon>Metazoa</taxon>
        <taxon>Ecdysozoa</taxon>
        <taxon>Arthropoda</taxon>
        <taxon>Hexapoda</taxon>
        <taxon>Insecta</taxon>
        <taxon>Pterygota</taxon>
        <taxon>Neoptera</taxon>
        <taxon>Endopterygota</taxon>
        <taxon>Lepidoptera</taxon>
        <taxon>Glossata</taxon>
        <taxon>Ditrysia</taxon>
        <taxon>Papilionoidea</taxon>
        <taxon>Nymphalidae</taxon>
        <taxon>Satyrinae</taxon>
        <taxon>Satyrini</taxon>
        <taxon>Parargina</taxon>
        <taxon>Pararge</taxon>
    </lineage>
</organism>
<protein>
    <submittedName>
        <fullName evidence="2">Jg2875 protein</fullName>
    </submittedName>
</protein>
<dbReference type="EMBL" id="CAKXAJ010026348">
    <property type="protein sequence ID" value="CAH2267137.1"/>
    <property type="molecule type" value="Genomic_DNA"/>
</dbReference>
<keyword evidence="3" id="KW-1185">Reference proteome</keyword>
<dbReference type="InterPro" id="IPR000477">
    <property type="entry name" value="RT_dom"/>
</dbReference>
<dbReference type="Proteomes" id="UP000838756">
    <property type="component" value="Unassembled WGS sequence"/>
</dbReference>
<name>A0A8S4SEK8_9NEOP</name>
<sequence>MIVRNVSESKTSGDSLLVFHQGGVLSPLLFSIFINTMTDLLSLPYHLYADDFQIYVSALVSDIPEAVNRLNADLSAICDWSRSHGLLVNASKSQSIILGNSRQIAEVNFSGIPQVTFDGSLLPYSKTVKNLGILMDSSLSWRPQVAHVSQKVLGAFGSLKR</sequence>
<dbReference type="PROSITE" id="PS50878">
    <property type="entry name" value="RT_POL"/>
    <property type="match status" value="1"/>
</dbReference>
<feature type="domain" description="Reverse transcriptase" evidence="1">
    <location>
        <begin position="1"/>
        <end position="122"/>
    </location>
</feature>
<gene>
    <name evidence="2" type="primary">jg2875</name>
    <name evidence="2" type="ORF">PAEG_LOCUS25711</name>
</gene>